<dbReference type="Gene3D" id="3.40.33.10">
    <property type="entry name" value="CAP"/>
    <property type="match status" value="1"/>
</dbReference>
<sequence>MFHSVFMRFLAIGFISLVAVGSLLPQAIGASPTASTGANLAKEMVTAHNQWRSKVGVKPLRWSPQLAAYAQQWANSLAASGKFEHRKPNKYGENLFWGSGRRWSPTEVVNSWGSEVKDYNYSKNTCRGVCGHYTQIVWKNTTEVGCAVARKGNQEYWVCNYNPPGNYIGQRPY</sequence>
<dbReference type="InterPro" id="IPR002413">
    <property type="entry name" value="V5_allergen-like"/>
</dbReference>
<dbReference type="PRINTS" id="PR00838">
    <property type="entry name" value="V5ALLERGEN"/>
</dbReference>
<dbReference type="InterPro" id="IPR001283">
    <property type="entry name" value="CRISP-related"/>
</dbReference>
<dbReference type="InterPro" id="IPR018244">
    <property type="entry name" value="Allrgn_V5/Tpx1_CS"/>
</dbReference>
<dbReference type="EMBL" id="DSRU01000164">
    <property type="protein sequence ID" value="HFM98310.1"/>
    <property type="molecule type" value="Genomic_DNA"/>
</dbReference>
<feature type="domain" description="SCP" evidence="1">
    <location>
        <begin position="39"/>
        <end position="169"/>
    </location>
</feature>
<dbReference type="GO" id="GO:0005576">
    <property type="term" value="C:extracellular region"/>
    <property type="evidence" value="ECO:0007669"/>
    <property type="project" value="InterPro"/>
</dbReference>
<dbReference type="PRINTS" id="PR00837">
    <property type="entry name" value="V5TPXLIKE"/>
</dbReference>
<dbReference type="SMART" id="SM00198">
    <property type="entry name" value="SCP"/>
    <property type="match status" value="1"/>
</dbReference>
<reference evidence="2" key="1">
    <citation type="journal article" date="2020" name="mSystems">
        <title>Genome- and Community-Level Interaction Insights into Carbon Utilization and Element Cycling Functions of Hydrothermarchaeota in Hydrothermal Sediment.</title>
        <authorList>
            <person name="Zhou Z."/>
            <person name="Liu Y."/>
            <person name="Xu W."/>
            <person name="Pan J."/>
            <person name="Luo Z.H."/>
            <person name="Li M."/>
        </authorList>
    </citation>
    <scope>NUCLEOTIDE SEQUENCE [LARGE SCALE GENOMIC DNA]</scope>
    <source>
        <strain evidence="2">SpSt-418</strain>
    </source>
</reference>
<proteinExistence type="predicted"/>
<gene>
    <name evidence="2" type="ORF">ENR64_11245</name>
</gene>
<dbReference type="PROSITE" id="PS01009">
    <property type="entry name" value="CRISP_1"/>
    <property type="match status" value="1"/>
</dbReference>
<accession>A0A7C3KEA0</accession>
<dbReference type="SUPFAM" id="SSF55797">
    <property type="entry name" value="PR-1-like"/>
    <property type="match status" value="1"/>
</dbReference>
<dbReference type="CDD" id="cd05381">
    <property type="entry name" value="CAP_PR-1"/>
    <property type="match status" value="1"/>
</dbReference>
<dbReference type="FunFam" id="3.40.33.10:FF:000004">
    <property type="entry name" value="CAP, cysteine-rich secretory protein, antigen 5"/>
    <property type="match status" value="1"/>
</dbReference>
<evidence type="ECO:0000259" key="1">
    <source>
        <dbReference type="SMART" id="SM00198"/>
    </source>
</evidence>
<dbReference type="AlphaFoldDB" id="A0A7C3KEA0"/>
<dbReference type="Pfam" id="PF00188">
    <property type="entry name" value="CAP"/>
    <property type="match status" value="1"/>
</dbReference>
<name>A0A7C3KEA0_9CYAN</name>
<dbReference type="InterPro" id="IPR014044">
    <property type="entry name" value="CAP_dom"/>
</dbReference>
<comment type="caution">
    <text evidence="2">The sequence shown here is derived from an EMBL/GenBank/DDBJ whole genome shotgun (WGS) entry which is preliminary data.</text>
</comment>
<evidence type="ECO:0000313" key="2">
    <source>
        <dbReference type="EMBL" id="HFM98310.1"/>
    </source>
</evidence>
<dbReference type="PANTHER" id="PTHR10334">
    <property type="entry name" value="CYSTEINE-RICH SECRETORY PROTEIN-RELATED"/>
    <property type="match status" value="1"/>
</dbReference>
<organism evidence="2">
    <name type="scientific">Oscillatoriales cyanobacterium SpSt-418</name>
    <dbReference type="NCBI Taxonomy" id="2282169"/>
    <lineage>
        <taxon>Bacteria</taxon>
        <taxon>Bacillati</taxon>
        <taxon>Cyanobacteriota</taxon>
        <taxon>Cyanophyceae</taxon>
        <taxon>Oscillatoriophycideae</taxon>
        <taxon>Oscillatoriales</taxon>
    </lineage>
</organism>
<dbReference type="InterPro" id="IPR035940">
    <property type="entry name" value="CAP_sf"/>
</dbReference>
<protein>
    <submittedName>
        <fullName evidence="2">SCP-like extracellular</fullName>
    </submittedName>
</protein>